<evidence type="ECO:0000313" key="2">
    <source>
        <dbReference type="EMBL" id="GAA4707108.1"/>
    </source>
</evidence>
<sequence>MCAVAGPVRAAPVSAFPVRVGSTHSLGEFLVGLPVQGRCSIASEIGVGPQDCQHCVGPFVREQRSDLRHRQYFGAQGAPNGAVEPAVAEERVVLPDGHRDRCRTPAMRQLELRRRGGAQGHVPTDQAQPVHQRGGGREARSGERGEQPRAGRRGGDDPPTQQRPGHPDADRWAGEAVRAEQDQTLDVRRGPGGQRDRGAEPVGEQGHPVRGLSGQPGEERVEPPAVVTQAMGVRSAGRPQPGLAGQVDRDHLVAGGEPLEHPAHHSGVAMPPRQHDDGLPVLGPGDH</sequence>
<dbReference type="EMBL" id="BAABIC010000023">
    <property type="protein sequence ID" value="GAA4707108.1"/>
    <property type="molecule type" value="Genomic_DNA"/>
</dbReference>
<comment type="caution">
    <text evidence="2">The sequence shown here is derived from an EMBL/GenBank/DDBJ whole genome shotgun (WGS) entry which is preliminary data.</text>
</comment>
<name>A0ABP8XFH3_9PSEU</name>
<proteinExistence type="predicted"/>
<feature type="compositionally biased region" description="Basic and acidic residues" evidence="1">
    <location>
        <begin position="135"/>
        <end position="156"/>
    </location>
</feature>
<organism evidence="2 3">
    <name type="scientific">Pseudonocardia yuanmonensis</name>
    <dbReference type="NCBI Taxonomy" id="1095914"/>
    <lineage>
        <taxon>Bacteria</taxon>
        <taxon>Bacillati</taxon>
        <taxon>Actinomycetota</taxon>
        <taxon>Actinomycetes</taxon>
        <taxon>Pseudonocardiales</taxon>
        <taxon>Pseudonocardiaceae</taxon>
        <taxon>Pseudonocardia</taxon>
    </lineage>
</organism>
<feature type="compositionally biased region" description="Basic and acidic residues" evidence="1">
    <location>
        <begin position="247"/>
        <end position="263"/>
    </location>
</feature>
<protein>
    <submittedName>
        <fullName evidence="2">Uncharacterized protein</fullName>
    </submittedName>
</protein>
<feature type="compositionally biased region" description="Basic and acidic residues" evidence="1">
    <location>
        <begin position="165"/>
        <end position="199"/>
    </location>
</feature>
<reference evidence="3" key="1">
    <citation type="journal article" date="2019" name="Int. J. Syst. Evol. Microbiol.">
        <title>The Global Catalogue of Microorganisms (GCM) 10K type strain sequencing project: providing services to taxonomists for standard genome sequencing and annotation.</title>
        <authorList>
            <consortium name="The Broad Institute Genomics Platform"/>
            <consortium name="The Broad Institute Genome Sequencing Center for Infectious Disease"/>
            <person name="Wu L."/>
            <person name="Ma J."/>
        </authorList>
    </citation>
    <scope>NUCLEOTIDE SEQUENCE [LARGE SCALE GENOMIC DNA]</scope>
    <source>
        <strain evidence="3">JCM 18055</strain>
    </source>
</reference>
<feature type="region of interest" description="Disordered" evidence="1">
    <location>
        <begin position="113"/>
        <end position="287"/>
    </location>
</feature>
<dbReference type="Proteomes" id="UP001500325">
    <property type="component" value="Unassembled WGS sequence"/>
</dbReference>
<evidence type="ECO:0000256" key="1">
    <source>
        <dbReference type="SAM" id="MobiDB-lite"/>
    </source>
</evidence>
<accession>A0ABP8XFH3</accession>
<gene>
    <name evidence="2" type="ORF">GCM10023215_54910</name>
</gene>
<evidence type="ECO:0000313" key="3">
    <source>
        <dbReference type="Proteomes" id="UP001500325"/>
    </source>
</evidence>
<keyword evidence="3" id="KW-1185">Reference proteome</keyword>